<comment type="caution">
    <text evidence="1">The sequence shown here is derived from an EMBL/GenBank/DDBJ whole genome shotgun (WGS) entry which is preliminary data.</text>
</comment>
<dbReference type="AlphaFoldDB" id="A0A5J5F1R6"/>
<dbReference type="InParanoid" id="A0A5J5F1R6"/>
<reference evidence="1 2" key="1">
    <citation type="submission" date="2019-09" db="EMBL/GenBank/DDBJ databases">
        <title>Draft genome of the ectomycorrhizal ascomycete Sphaerosporella brunnea.</title>
        <authorList>
            <consortium name="DOE Joint Genome Institute"/>
            <person name="Benucci G.M."/>
            <person name="Marozzi G."/>
            <person name="Antonielli L."/>
            <person name="Sanchez S."/>
            <person name="Marco P."/>
            <person name="Wang X."/>
            <person name="Falini L.B."/>
            <person name="Barry K."/>
            <person name="Haridas S."/>
            <person name="Lipzen A."/>
            <person name="Labutti K."/>
            <person name="Grigoriev I.V."/>
            <person name="Murat C."/>
            <person name="Martin F."/>
            <person name="Albertini E."/>
            <person name="Donnini D."/>
            <person name="Bonito G."/>
        </authorList>
    </citation>
    <scope>NUCLEOTIDE SEQUENCE [LARGE SCALE GENOMIC DNA]</scope>
    <source>
        <strain evidence="1 2">Sb_GMNB300</strain>
    </source>
</reference>
<organism evidence="1 2">
    <name type="scientific">Sphaerosporella brunnea</name>
    <dbReference type="NCBI Taxonomy" id="1250544"/>
    <lineage>
        <taxon>Eukaryota</taxon>
        <taxon>Fungi</taxon>
        <taxon>Dikarya</taxon>
        <taxon>Ascomycota</taxon>
        <taxon>Pezizomycotina</taxon>
        <taxon>Pezizomycetes</taxon>
        <taxon>Pezizales</taxon>
        <taxon>Pyronemataceae</taxon>
        <taxon>Sphaerosporella</taxon>
    </lineage>
</organism>
<protein>
    <submittedName>
        <fullName evidence="1">Uncharacterized protein</fullName>
    </submittedName>
</protein>
<proteinExistence type="predicted"/>
<gene>
    <name evidence="1" type="ORF">FN846DRAFT_941506</name>
</gene>
<evidence type="ECO:0000313" key="1">
    <source>
        <dbReference type="EMBL" id="KAA8909791.1"/>
    </source>
</evidence>
<accession>A0A5J5F1R6</accession>
<dbReference type="OrthoDB" id="4149149at2759"/>
<dbReference type="Proteomes" id="UP000326924">
    <property type="component" value="Unassembled WGS sequence"/>
</dbReference>
<name>A0A5J5F1R6_9PEZI</name>
<evidence type="ECO:0000313" key="2">
    <source>
        <dbReference type="Proteomes" id="UP000326924"/>
    </source>
</evidence>
<keyword evidence="2" id="KW-1185">Reference proteome</keyword>
<sequence length="337" mass="37678">MAAPALLDVDLLIFDYLLWYCTNSLLTERRLRAEDSRGEIADVARNGDNAIKLLISFHRAFTRQHPHSLLPETLSLRLRICRFAVIFLRRIDVTSHDFVPDRNERRKRTLRWLRRRGISSVLGNDFFVSPATPFSQSLLRKNSEALRQRTSGSIFGGAALCDALWEFLLLTAHIAARDGEVTDAWMMNAVDFMIQAALEEYRCHGRTGADAMNECFAVGFTPLGDLADQTTQEIAVNDLFAAQDGAIGEEFEAQRNEGLLEMVVPPGASLEGHFESLAVQYPWKEFEDGIINCLVAAFQSQPRPVLAQLEQGRLEGFDTGDVHAVLAGAGVPVEEWQ</sequence>
<dbReference type="EMBL" id="VXIS01000054">
    <property type="protein sequence ID" value="KAA8909791.1"/>
    <property type="molecule type" value="Genomic_DNA"/>
</dbReference>